<evidence type="ECO:0000259" key="8">
    <source>
        <dbReference type="Pfam" id="PF20684"/>
    </source>
</evidence>
<feature type="transmembrane region" description="Helical" evidence="7">
    <location>
        <begin position="72"/>
        <end position="94"/>
    </location>
</feature>
<dbReference type="PANTHER" id="PTHR33048:SF158">
    <property type="entry name" value="MEMBRANE PROTEIN PTH11-LIKE, PUTATIVE-RELATED"/>
    <property type="match status" value="1"/>
</dbReference>
<accession>A0ABR1TLQ1</accession>
<evidence type="ECO:0000256" key="5">
    <source>
        <dbReference type="ARBA" id="ARBA00038359"/>
    </source>
</evidence>
<dbReference type="Proteomes" id="UP001446871">
    <property type="component" value="Unassembled WGS sequence"/>
</dbReference>
<feature type="transmembrane region" description="Helical" evidence="7">
    <location>
        <begin position="38"/>
        <end position="60"/>
    </location>
</feature>
<evidence type="ECO:0000256" key="2">
    <source>
        <dbReference type="ARBA" id="ARBA00022692"/>
    </source>
</evidence>
<keyword evidence="3 7" id="KW-1133">Transmembrane helix</keyword>
<organism evidence="9 10">
    <name type="scientific">Apiospora saccharicola</name>
    <dbReference type="NCBI Taxonomy" id="335842"/>
    <lineage>
        <taxon>Eukaryota</taxon>
        <taxon>Fungi</taxon>
        <taxon>Dikarya</taxon>
        <taxon>Ascomycota</taxon>
        <taxon>Pezizomycotina</taxon>
        <taxon>Sordariomycetes</taxon>
        <taxon>Xylariomycetidae</taxon>
        <taxon>Amphisphaeriales</taxon>
        <taxon>Apiosporaceae</taxon>
        <taxon>Apiospora</taxon>
    </lineage>
</organism>
<evidence type="ECO:0000256" key="1">
    <source>
        <dbReference type="ARBA" id="ARBA00004141"/>
    </source>
</evidence>
<feature type="transmembrane region" description="Helical" evidence="7">
    <location>
        <begin position="153"/>
        <end position="178"/>
    </location>
</feature>
<keyword evidence="4 7" id="KW-0472">Membrane</keyword>
<dbReference type="EMBL" id="JAQQWM010000009">
    <property type="protein sequence ID" value="KAK8047543.1"/>
    <property type="molecule type" value="Genomic_DNA"/>
</dbReference>
<proteinExistence type="inferred from homology"/>
<feature type="transmembrane region" description="Helical" evidence="7">
    <location>
        <begin position="114"/>
        <end position="133"/>
    </location>
</feature>
<feature type="transmembrane region" description="Helical" evidence="7">
    <location>
        <begin position="234"/>
        <end position="256"/>
    </location>
</feature>
<feature type="transmembrane region" description="Helical" evidence="7">
    <location>
        <begin position="276"/>
        <end position="298"/>
    </location>
</feature>
<dbReference type="InterPro" id="IPR049326">
    <property type="entry name" value="Rhodopsin_dom_fungi"/>
</dbReference>
<protein>
    <recommendedName>
        <fullName evidence="8">Rhodopsin domain-containing protein</fullName>
    </recommendedName>
</protein>
<feature type="region of interest" description="Disordered" evidence="6">
    <location>
        <begin position="1"/>
        <end position="22"/>
    </location>
</feature>
<sequence length="367" mass="40409">MADALSAMTPEQLAATPAGMPPPSVTPNFTNPASSAPVVIAVSSVLMLIMSIFAAVRCYVKVAIRHSVTSDDWTTLAAVIGTFWYFAICIHAVTKAKFGTHMWDMTVAHTLSDDFLIASFFTNWPTALVWALAKSSFFLMYLQIFGRLTWLRLSVYIGLFVNWGFYIGVIVASFYYQVPNPGQTWQEGFTNPRYTDSFNMTIPIASGSLVLDFYIFLLPLIAVRNLQLSPQKKLGVAAVFATGVIACIASSLSIYFKHNLNHHMDDYTFRTYPVLLMALIEMCVGISCSCMPSAAGFLKNKGGGGNRWGSSAISMLRSLLQQNRHKNISEQSDLPPRDPRKGPYVDVEMNDSTARALNYGGNQVSIA</sequence>
<dbReference type="Pfam" id="PF20684">
    <property type="entry name" value="Fung_rhodopsin"/>
    <property type="match status" value="1"/>
</dbReference>
<keyword evidence="10" id="KW-1185">Reference proteome</keyword>
<evidence type="ECO:0000256" key="4">
    <source>
        <dbReference type="ARBA" id="ARBA00023136"/>
    </source>
</evidence>
<keyword evidence="2 7" id="KW-0812">Transmembrane</keyword>
<dbReference type="PANTHER" id="PTHR33048">
    <property type="entry name" value="PTH11-LIKE INTEGRAL MEMBRANE PROTEIN (AFU_ORTHOLOGUE AFUA_5G11245)"/>
    <property type="match status" value="1"/>
</dbReference>
<comment type="subcellular location">
    <subcellularLocation>
        <location evidence="1">Membrane</location>
        <topology evidence="1">Multi-pass membrane protein</topology>
    </subcellularLocation>
</comment>
<name>A0ABR1TLQ1_9PEZI</name>
<evidence type="ECO:0000256" key="3">
    <source>
        <dbReference type="ARBA" id="ARBA00022989"/>
    </source>
</evidence>
<feature type="transmembrane region" description="Helical" evidence="7">
    <location>
        <begin position="198"/>
        <end position="222"/>
    </location>
</feature>
<evidence type="ECO:0000313" key="10">
    <source>
        <dbReference type="Proteomes" id="UP001446871"/>
    </source>
</evidence>
<gene>
    <name evidence="9" type="ORF">PG996_015607</name>
</gene>
<evidence type="ECO:0000256" key="7">
    <source>
        <dbReference type="SAM" id="Phobius"/>
    </source>
</evidence>
<dbReference type="InterPro" id="IPR052337">
    <property type="entry name" value="SAT4-like"/>
</dbReference>
<reference evidence="9 10" key="1">
    <citation type="submission" date="2023-01" db="EMBL/GenBank/DDBJ databases">
        <title>Analysis of 21 Apiospora genomes using comparative genomics revels a genus with tremendous synthesis potential of carbohydrate active enzymes and secondary metabolites.</title>
        <authorList>
            <person name="Sorensen T."/>
        </authorList>
    </citation>
    <scope>NUCLEOTIDE SEQUENCE [LARGE SCALE GENOMIC DNA]</scope>
    <source>
        <strain evidence="9 10">CBS 83171</strain>
    </source>
</reference>
<comment type="similarity">
    <text evidence="5">Belongs to the SAT4 family.</text>
</comment>
<comment type="caution">
    <text evidence="9">The sequence shown here is derived from an EMBL/GenBank/DDBJ whole genome shotgun (WGS) entry which is preliminary data.</text>
</comment>
<evidence type="ECO:0000256" key="6">
    <source>
        <dbReference type="SAM" id="MobiDB-lite"/>
    </source>
</evidence>
<evidence type="ECO:0000313" key="9">
    <source>
        <dbReference type="EMBL" id="KAK8047543.1"/>
    </source>
</evidence>
<feature type="domain" description="Rhodopsin" evidence="8">
    <location>
        <begin position="56"/>
        <end position="297"/>
    </location>
</feature>